<sequence length="160" mass="18332">MGNLFSLYSILSRFVKILSVSIPLILLKRCANIVKTIPFLLPLEKKYLLFLLIPITITGCKKDPIIQTTPNFDKILILGNSITHSKPDPNIGWLGDWGMAASARDKDFVHLLAQKFKASHLTSTLDFKNISDFENNYWKYKLENLDTFTAEKYDLLILRI</sequence>
<keyword evidence="2" id="KW-1185">Reference proteome</keyword>
<dbReference type="RefSeq" id="WP_330144730.1">
    <property type="nucleotide sequence ID" value="NZ_JAZDQU010000001.1"/>
</dbReference>
<name>A0ABU7GXQ5_9SPHI</name>
<dbReference type="Proteomes" id="UP001337681">
    <property type="component" value="Unassembled WGS sequence"/>
</dbReference>
<evidence type="ECO:0000313" key="1">
    <source>
        <dbReference type="EMBL" id="MEE1883804.1"/>
    </source>
</evidence>
<dbReference type="EMBL" id="JAZDQU010000001">
    <property type="protein sequence ID" value="MEE1883804.1"/>
    <property type="molecule type" value="Genomic_DNA"/>
</dbReference>
<gene>
    <name evidence="1" type="ORF">VRU49_00100</name>
</gene>
<proteinExistence type="predicted"/>
<evidence type="ECO:0000313" key="2">
    <source>
        <dbReference type="Proteomes" id="UP001337681"/>
    </source>
</evidence>
<organism evidence="1 2">
    <name type="scientific">Pedobacter flavus</name>
    <dbReference type="NCBI Taxonomy" id="3113906"/>
    <lineage>
        <taxon>Bacteria</taxon>
        <taxon>Pseudomonadati</taxon>
        <taxon>Bacteroidota</taxon>
        <taxon>Sphingobacteriia</taxon>
        <taxon>Sphingobacteriales</taxon>
        <taxon>Sphingobacteriaceae</taxon>
        <taxon>Pedobacter</taxon>
    </lineage>
</organism>
<reference evidence="1 2" key="1">
    <citation type="submission" date="2024-01" db="EMBL/GenBank/DDBJ databases">
        <title>Pedobacter sp. nov., isolated from oil-contaminated soil.</title>
        <authorList>
            <person name="Le N.T.T."/>
        </authorList>
    </citation>
    <scope>NUCLEOTIDE SEQUENCE [LARGE SCALE GENOMIC DNA]</scope>
    <source>
        <strain evidence="1 2">VNH31</strain>
    </source>
</reference>
<comment type="caution">
    <text evidence="1">The sequence shown here is derived from an EMBL/GenBank/DDBJ whole genome shotgun (WGS) entry which is preliminary data.</text>
</comment>
<evidence type="ECO:0008006" key="3">
    <source>
        <dbReference type="Google" id="ProtNLM"/>
    </source>
</evidence>
<protein>
    <recommendedName>
        <fullName evidence="3">SGNH/GDSL hydrolase family protein</fullName>
    </recommendedName>
</protein>
<accession>A0ABU7GXQ5</accession>